<dbReference type="PANTHER" id="PTHR33279:SF6">
    <property type="entry name" value="SULFUR CARRIER PROTEIN YEDF-RELATED"/>
    <property type="match status" value="1"/>
</dbReference>
<proteinExistence type="inferred from homology"/>
<evidence type="ECO:0000259" key="2">
    <source>
        <dbReference type="PROSITE" id="PS01148"/>
    </source>
</evidence>
<dbReference type="SUPFAM" id="SSF64307">
    <property type="entry name" value="SirA-like"/>
    <property type="match status" value="1"/>
</dbReference>
<dbReference type="CDD" id="cd00291">
    <property type="entry name" value="SirA_YedF_YeeD"/>
    <property type="match status" value="1"/>
</dbReference>
<dbReference type="InterPro" id="IPR036868">
    <property type="entry name" value="TusA-like_sf"/>
</dbReference>
<feature type="domain" description="UPF0033" evidence="2">
    <location>
        <begin position="6"/>
        <end position="30"/>
    </location>
</feature>
<accession>A0ABM9D462</accession>
<protein>
    <submittedName>
        <fullName evidence="3">SirA-like protein</fullName>
    </submittedName>
</protein>
<dbReference type="Gene3D" id="3.30.110.40">
    <property type="entry name" value="TusA-like domain"/>
    <property type="match status" value="1"/>
</dbReference>
<name>A0ABM9D462_9BACT</name>
<sequence length="74" mass="8414">MPVRQLDVSGLKCPQPVLRITVVAAEMKAGEVLEVTGDGPTFEKDVRAWCSRLRKTLLVVSDEKGYRKRIRIRF</sequence>
<organism evidence="3 4">
    <name type="scientific">Trichlorobacter ammonificans</name>
    <dbReference type="NCBI Taxonomy" id="2916410"/>
    <lineage>
        <taxon>Bacteria</taxon>
        <taxon>Pseudomonadati</taxon>
        <taxon>Thermodesulfobacteriota</taxon>
        <taxon>Desulfuromonadia</taxon>
        <taxon>Geobacterales</taxon>
        <taxon>Geobacteraceae</taxon>
        <taxon>Trichlorobacter</taxon>
    </lineage>
</organism>
<dbReference type="RefSeq" id="WP_305731005.1">
    <property type="nucleotide sequence ID" value="NZ_OW150024.1"/>
</dbReference>
<evidence type="ECO:0000313" key="3">
    <source>
        <dbReference type="EMBL" id="CAH2030032.1"/>
    </source>
</evidence>
<gene>
    <name evidence="3" type="ORF">GEAMG1_0210</name>
</gene>
<keyword evidence="4" id="KW-1185">Reference proteome</keyword>
<comment type="similarity">
    <text evidence="1">Belongs to the sulfur carrier protein TusA family.</text>
</comment>
<dbReference type="PANTHER" id="PTHR33279">
    <property type="entry name" value="SULFUR CARRIER PROTEIN YEDF-RELATED"/>
    <property type="match status" value="1"/>
</dbReference>
<dbReference type="InterPro" id="IPR001455">
    <property type="entry name" value="TusA-like"/>
</dbReference>
<reference evidence="3 4" key="1">
    <citation type="submission" date="2022-03" db="EMBL/GenBank/DDBJ databases">
        <authorList>
            <person name="Koch H."/>
        </authorList>
    </citation>
    <scope>NUCLEOTIDE SEQUENCE [LARGE SCALE GENOMIC DNA]</scope>
    <source>
        <strain evidence="3 4">G1</strain>
    </source>
</reference>
<dbReference type="PROSITE" id="PS01148">
    <property type="entry name" value="UPF0033"/>
    <property type="match status" value="1"/>
</dbReference>
<evidence type="ECO:0000256" key="1">
    <source>
        <dbReference type="ARBA" id="ARBA00008984"/>
    </source>
</evidence>
<dbReference type="EMBL" id="OW150024">
    <property type="protein sequence ID" value="CAH2030032.1"/>
    <property type="molecule type" value="Genomic_DNA"/>
</dbReference>
<dbReference type="Proteomes" id="UP001295463">
    <property type="component" value="Chromosome"/>
</dbReference>
<evidence type="ECO:0000313" key="4">
    <source>
        <dbReference type="Proteomes" id="UP001295463"/>
    </source>
</evidence>
<dbReference type="Pfam" id="PF01206">
    <property type="entry name" value="TusA"/>
    <property type="match status" value="1"/>
</dbReference>